<accession>A0ABT0AZN4</accession>
<evidence type="ECO:0000256" key="1">
    <source>
        <dbReference type="SAM" id="Coils"/>
    </source>
</evidence>
<gene>
    <name evidence="2" type="ORF">MTR64_06860</name>
</gene>
<dbReference type="Gene3D" id="3.40.50.12780">
    <property type="entry name" value="N-terminal domain of ligase-like"/>
    <property type="match status" value="1"/>
</dbReference>
<keyword evidence="1" id="KW-0175">Coiled coil</keyword>
<evidence type="ECO:0008006" key="4">
    <source>
        <dbReference type="Google" id="ProtNLM"/>
    </source>
</evidence>
<evidence type="ECO:0000313" key="3">
    <source>
        <dbReference type="Proteomes" id="UP001162880"/>
    </source>
</evidence>
<feature type="coiled-coil region" evidence="1">
    <location>
        <begin position="37"/>
        <end position="67"/>
    </location>
</feature>
<sequence length="517" mass="56970">MATTAPPHDATVEREAEAWMEDPYGHFGHHNTRIHSLEREHVEAVQLAAMNRRLEERRGQIQVLQKLADGQGVGTLALLDDMAPLLLPHDIYKSYPVSLLAKGQFGKLNTWLSRLTRHDPLQVDVSDCDSIDSWLVKLRDETPLDVATSSGSTGTCSFFPKSKKDYQVSVMGLRVQLAQKFGEAPRPGDVEDTMHAIVPLYRDGHASTGAFAKYIREVFCKGDDSKLHTAFDFKISSDLMWLAARLRAAAAKGDASKVDVPPALLARREEWERSQAEAPARQMEFINRMVTQLKGERVFAMGTSNMFYAVAKKGLEEGIKASFSPDSVLMGGGGAKGVPLPDDLEEVICGFFGFERMTSGYGMTEMNSFSILCEHDHYHVLPWVTVFQLDLDTGQPLPRKGRQTGRAAFFDMTQDSTWGGLITGDLVTIDWDNTCSCGRTSVALEKKINRVSELQGGDDKISCAATPQAQAEAMDFLTGLGGLKLVPLVLSLSKHTGANPSFDKLRMSGVEYSRIYA</sequence>
<reference evidence="2" key="1">
    <citation type="submission" date="2022-03" db="EMBL/GenBank/DDBJ databases">
        <title>Identification of a novel bacterium isolated from mangrove sediments.</title>
        <authorList>
            <person name="Pan X."/>
        </authorList>
    </citation>
    <scope>NUCLEOTIDE SEQUENCE</scope>
    <source>
        <strain evidence="2">B2580</strain>
    </source>
</reference>
<name>A0ABT0AZN4_9SPHN</name>
<comment type="caution">
    <text evidence="2">The sequence shown here is derived from an EMBL/GenBank/DDBJ whole genome shotgun (WGS) entry which is preliminary data.</text>
</comment>
<dbReference type="EMBL" id="JALHLE010000007">
    <property type="protein sequence ID" value="MCJ2178277.1"/>
    <property type="molecule type" value="Genomic_DNA"/>
</dbReference>
<evidence type="ECO:0000313" key="2">
    <source>
        <dbReference type="EMBL" id="MCJ2178277.1"/>
    </source>
</evidence>
<proteinExistence type="predicted"/>
<dbReference type="SUPFAM" id="SSF56801">
    <property type="entry name" value="Acetyl-CoA synthetase-like"/>
    <property type="match status" value="1"/>
</dbReference>
<protein>
    <recommendedName>
        <fullName evidence="4">Phenylacetate--CoA ligase family protein</fullName>
    </recommendedName>
</protein>
<keyword evidence="3" id="KW-1185">Reference proteome</keyword>
<dbReference type="InterPro" id="IPR042099">
    <property type="entry name" value="ANL_N_sf"/>
</dbReference>
<dbReference type="Proteomes" id="UP001162880">
    <property type="component" value="Unassembled WGS sequence"/>
</dbReference>
<organism evidence="2 3">
    <name type="scientific">Novosphingobium album</name>
    <name type="common">ex Hu et al. 2023</name>
    <dbReference type="NCBI Taxonomy" id="2930093"/>
    <lineage>
        <taxon>Bacteria</taxon>
        <taxon>Pseudomonadati</taxon>
        <taxon>Pseudomonadota</taxon>
        <taxon>Alphaproteobacteria</taxon>
        <taxon>Sphingomonadales</taxon>
        <taxon>Sphingomonadaceae</taxon>
        <taxon>Novosphingobium</taxon>
    </lineage>
</organism>
<dbReference type="RefSeq" id="WP_243992151.1">
    <property type="nucleotide sequence ID" value="NZ_JALHLE010000007.1"/>
</dbReference>